<evidence type="ECO:0000313" key="3">
    <source>
        <dbReference type="WBParaSite" id="nRc.2.0.1.t30566-RA"/>
    </source>
</evidence>
<evidence type="ECO:0000256" key="1">
    <source>
        <dbReference type="SAM" id="Phobius"/>
    </source>
</evidence>
<keyword evidence="1" id="KW-1133">Transmembrane helix</keyword>
<sequence>MGCSSATNDVLSGISNGGLATNISTAVLSIKINETARADILRRKRFEPITMTIALAVTAISIATFAIRQASARVIEMLQDAVNLKMEQIKEEKRKILRHLRNVTGLLSEQMDIVASNFETLTSAFGQMEDQLAGIALNTEVIAGATYVMANIHESRAEKHPIGLCLQRVNQTAKKVYYYSSLAKDNNMVPYMTVENLPQKEAYSDSHRVWCINHAAPACTLLRAHFAEPKMNEILILKPAMLFQCHHLKITESSCINLNTNFDPVAYKEPYCYDAAYPLDYNRFPR</sequence>
<keyword evidence="1" id="KW-0472">Membrane</keyword>
<protein>
    <submittedName>
        <fullName evidence="3">Envelope protein</fullName>
    </submittedName>
</protein>
<dbReference type="AlphaFoldDB" id="A0A915JW69"/>
<reference evidence="3" key="1">
    <citation type="submission" date="2022-11" db="UniProtKB">
        <authorList>
            <consortium name="WormBaseParasite"/>
        </authorList>
    </citation>
    <scope>IDENTIFICATION</scope>
</reference>
<evidence type="ECO:0000313" key="2">
    <source>
        <dbReference type="Proteomes" id="UP000887565"/>
    </source>
</evidence>
<keyword evidence="1" id="KW-0812">Transmembrane</keyword>
<accession>A0A915JW69</accession>
<name>A0A915JW69_ROMCU</name>
<dbReference type="Proteomes" id="UP000887565">
    <property type="component" value="Unplaced"/>
</dbReference>
<dbReference type="WBParaSite" id="nRc.2.0.1.t30566-RA">
    <property type="protein sequence ID" value="nRc.2.0.1.t30566-RA"/>
    <property type="gene ID" value="nRc.2.0.1.g30566"/>
</dbReference>
<feature type="transmembrane region" description="Helical" evidence="1">
    <location>
        <begin position="49"/>
        <end position="67"/>
    </location>
</feature>
<proteinExistence type="predicted"/>
<keyword evidence="2" id="KW-1185">Reference proteome</keyword>
<organism evidence="2 3">
    <name type="scientific">Romanomermis culicivorax</name>
    <name type="common">Nematode worm</name>
    <dbReference type="NCBI Taxonomy" id="13658"/>
    <lineage>
        <taxon>Eukaryota</taxon>
        <taxon>Metazoa</taxon>
        <taxon>Ecdysozoa</taxon>
        <taxon>Nematoda</taxon>
        <taxon>Enoplea</taxon>
        <taxon>Dorylaimia</taxon>
        <taxon>Mermithida</taxon>
        <taxon>Mermithoidea</taxon>
        <taxon>Mermithidae</taxon>
        <taxon>Romanomermis</taxon>
    </lineage>
</organism>